<comment type="caution">
    <text evidence="8">The sequence shown here is derived from an EMBL/GenBank/DDBJ whole genome shotgun (WGS) entry which is preliminary data.</text>
</comment>
<dbReference type="InterPro" id="IPR032401">
    <property type="entry name" value="EDC4_WD40"/>
</dbReference>
<dbReference type="STRING" id="151549.A0A4C1Z5G7"/>
<feature type="repeat" description="WD" evidence="6">
    <location>
        <begin position="270"/>
        <end position="311"/>
    </location>
</feature>
<name>A0A4C1Z5G7_EUMVA</name>
<dbReference type="EMBL" id="BGZK01001571">
    <property type="protein sequence ID" value="GBP82562.1"/>
    <property type="molecule type" value="Genomic_DNA"/>
</dbReference>
<dbReference type="GO" id="GO:0000932">
    <property type="term" value="C:P-body"/>
    <property type="evidence" value="ECO:0007669"/>
    <property type="project" value="UniProtKB-SubCell"/>
</dbReference>
<evidence type="ECO:0000256" key="1">
    <source>
        <dbReference type="ARBA" id="ARBA00004201"/>
    </source>
</evidence>
<dbReference type="PANTHER" id="PTHR15598">
    <property type="entry name" value="ENHANCER OF MRNA-DECAPPING PROTEIN 4"/>
    <property type="match status" value="1"/>
</dbReference>
<dbReference type="Pfam" id="PF16529">
    <property type="entry name" value="Ge1_WD40"/>
    <property type="match status" value="1"/>
</dbReference>
<evidence type="ECO:0000256" key="3">
    <source>
        <dbReference type="ARBA" id="ARBA00022490"/>
    </source>
</evidence>
<evidence type="ECO:0000259" key="7">
    <source>
        <dbReference type="Pfam" id="PF16529"/>
    </source>
</evidence>
<reference evidence="8 9" key="1">
    <citation type="journal article" date="2019" name="Commun. Biol.">
        <title>The bagworm genome reveals a unique fibroin gene that provides high tensile strength.</title>
        <authorList>
            <person name="Kono N."/>
            <person name="Nakamura H."/>
            <person name="Ohtoshi R."/>
            <person name="Tomita M."/>
            <person name="Numata K."/>
            <person name="Arakawa K."/>
        </authorList>
    </citation>
    <scope>NUCLEOTIDE SEQUENCE [LARGE SCALE GENOMIC DNA]</scope>
</reference>
<sequence length="331" mass="36739">MQRGKTSGISLRKAAGYAYFRRVPTQIPRATHVLTSSPGTPPLKRRWQRIMIAFYAKKAIRAASLDEWQQRYAERSTGEITECFYPQKNSPYCACTPAKIQDILHALEEYPICMKECAETEVGTGIEIVRQGFPSLLNDDKDRVHDLSFAHIESEVILACIDEQGNFYVHKIEMLDGALKHGLRCTLLAEIREDTCAGGSAHRVVWCPYIPDEDDTPDDYHALLLVTTHDNIARMWSMRSVIQDLCECSTDGGVRACASSLLGRDGVLTSKEHTAPLVDAAFSPDGTALATASNDGFVMFFQKSSGSASLGILGDLRYLDFFFERVIAAQS</sequence>
<evidence type="ECO:0000256" key="2">
    <source>
        <dbReference type="ARBA" id="ARBA00009639"/>
    </source>
</evidence>
<keyword evidence="5" id="KW-0677">Repeat</keyword>
<dbReference type="Proteomes" id="UP000299102">
    <property type="component" value="Unassembled WGS sequence"/>
</dbReference>
<keyword evidence="4 6" id="KW-0853">WD repeat</keyword>
<dbReference type="Gene3D" id="2.130.10.10">
    <property type="entry name" value="YVTN repeat-like/Quinoprotein amine dehydrogenase"/>
    <property type="match status" value="1"/>
</dbReference>
<dbReference type="InterPro" id="IPR001680">
    <property type="entry name" value="WD40_rpt"/>
</dbReference>
<dbReference type="OrthoDB" id="21128at2759"/>
<feature type="domain" description="Enhancer of mRNA-decapping protein 4 WD40 repeat region" evidence="7">
    <location>
        <begin position="136"/>
        <end position="302"/>
    </location>
</feature>
<accession>A0A4C1Z5G7</accession>
<dbReference type="SUPFAM" id="SSF50978">
    <property type="entry name" value="WD40 repeat-like"/>
    <property type="match status" value="1"/>
</dbReference>
<evidence type="ECO:0000256" key="6">
    <source>
        <dbReference type="PROSITE-ProRule" id="PRU00221"/>
    </source>
</evidence>
<organism evidence="8 9">
    <name type="scientific">Eumeta variegata</name>
    <name type="common">Bagworm moth</name>
    <name type="synonym">Eumeta japonica</name>
    <dbReference type="NCBI Taxonomy" id="151549"/>
    <lineage>
        <taxon>Eukaryota</taxon>
        <taxon>Metazoa</taxon>
        <taxon>Ecdysozoa</taxon>
        <taxon>Arthropoda</taxon>
        <taxon>Hexapoda</taxon>
        <taxon>Insecta</taxon>
        <taxon>Pterygota</taxon>
        <taxon>Neoptera</taxon>
        <taxon>Endopterygota</taxon>
        <taxon>Lepidoptera</taxon>
        <taxon>Glossata</taxon>
        <taxon>Ditrysia</taxon>
        <taxon>Tineoidea</taxon>
        <taxon>Psychidae</taxon>
        <taxon>Oiketicinae</taxon>
        <taxon>Eumeta</taxon>
    </lineage>
</organism>
<dbReference type="InterPro" id="IPR036322">
    <property type="entry name" value="WD40_repeat_dom_sf"/>
</dbReference>
<proteinExistence type="inferred from homology"/>
<comment type="subcellular location">
    <subcellularLocation>
        <location evidence="1">Cytoplasm</location>
        <location evidence="1">P-body</location>
    </subcellularLocation>
</comment>
<dbReference type="GO" id="GO:0031087">
    <property type="term" value="P:deadenylation-independent decapping of nuclear-transcribed mRNA"/>
    <property type="evidence" value="ECO:0007669"/>
    <property type="project" value="InterPro"/>
</dbReference>
<comment type="similarity">
    <text evidence="2">Belongs to the WD repeat EDC4 family.</text>
</comment>
<dbReference type="AlphaFoldDB" id="A0A4C1Z5G7"/>
<dbReference type="SMART" id="SM00320">
    <property type="entry name" value="WD40"/>
    <property type="match status" value="2"/>
</dbReference>
<evidence type="ECO:0000256" key="4">
    <source>
        <dbReference type="ARBA" id="ARBA00022574"/>
    </source>
</evidence>
<dbReference type="PROSITE" id="PS50082">
    <property type="entry name" value="WD_REPEATS_2"/>
    <property type="match status" value="1"/>
</dbReference>
<gene>
    <name evidence="8" type="primary">edc4</name>
    <name evidence="8" type="ORF">EVAR_87808_1</name>
</gene>
<dbReference type="PANTHER" id="PTHR15598:SF5">
    <property type="entry name" value="ENHANCER OF MRNA-DECAPPING PROTEIN 4"/>
    <property type="match status" value="1"/>
</dbReference>
<dbReference type="InterPro" id="IPR015943">
    <property type="entry name" value="WD40/YVTN_repeat-like_dom_sf"/>
</dbReference>
<evidence type="ECO:0000313" key="9">
    <source>
        <dbReference type="Proteomes" id="UP000299102"/>
    </source>
</evidence>
<keyword evidence="3" id="KW-0963">Cytoplasm</keyword>
<evidence type="ECO:0000313" key="8">
    <source>
        <dbReference type="EMBL" id="GBP82562.1"/>
    </source>
</evidence>
<dbReference type="InterPro" id="IPR045152">
    <property type="entry name" value="EDC4-like"/>
</dbReference>
<keyword evidence="9" id="KW-1185">Reference proteome</keyword>
<evidence type="ECO:0000256" key="5">
    <source>
        <dbReference type="ARBA" id="ARBA00022737"/>
    </source>
</evidence>
<protein>
    <submittedName>
        <fullName evidence="8">Enhancer of mRNA-decapping protein 4</fullName>
    </submittedName>
</protein>